<dbReference type="EMBL" id="CP113361">
    <property type="protein sequence ID" value="WAI01449.1"/>
    <property type="molecule type" value="Genomic_DNA"/>
</dbReference>
<keyword evidence="1" id="KW-0812">Transmembrane</keyword>
<dbReference type="Proteomes" id="UP001163096">
    <property type="component" value="Chromosome"/>
</dbReference>
<dbReference type="KEGG" id="mou:OU421_00835"/>
<accession>A0A9X9T7U2</accession>
<name>A0A9X9T7U2_METOG</name>
<evidence type="ECO:0000256" key="1">
    <source>
        <dbReference type="SAM" id="Phobius"/>
    </source>
</evidence>
<dbReference type="GeneID" id="76833603"/>
<evidence type="ECO:0000313" key="3">
    <source>
        <dbReference type="Proteomes" id="UP001163096"/>
    </source>
</evidence>
<reference evidence="2" key="1">
    <citation type="submission" date="2022-11" db="EMBL/GenBank/DDBJ databases">
        <title>Complete genome sequence of Methanogenium organophilum DSM 3596.</title>
        <authorList>
            <person name="Chen S.-C."/>
            <person name="Lai S.-J."/>
            <person name="You Y.-T."/>
        </authorList>
    </citation>
    <scope>NUCLEOTIDE SEQUENCE</scope>
    <source>
        <strain evidence="2">DSM 3596</strain>
    </source>
</reference>
<sequence length="128" mass="14770">MGNRNKFFLILVAFVMVFICIFYYPVLLCPILPQTTTINLVEIRSSSIDFENRTITSISEDDFKKYPELGELFHNITPIGDGNFGERDTKIVNSLSVSERKASEMRKEHSSKTFYWKGGYYGILIQQP</sequence>
<dbReference type="RefSeq" id="WP_268186680.1">
    <property type="nucleotide sequence ID" value="NZ_CP113361.1"/>
</dbReference>
<gene>
    <name evidence="2" type="ORF">OU421_00835</name>
</gene>
<organism evidence="2 3">
    <name type="scientific">Methanogenium organophilum</name>
    <dbReference type="NCBI Taxonomy" id="2199"/>
    <lineage>
        <taxon>Archaea</taxon>
        <taxon>Methanobacteriati</taxon>
        <taxon>Methanobacteriota</taxon>
        <taxon>Stenosarchaea group</taxon>
        <taxon>Methanomicrobia</taxon>
        <taxon>Methanomicrobiales</taxon>
        <taxon>Methanomicrobiaceae</taxon>
        <taxon>Methanogenium</taxon>
    </lineage>
</organism>
<keyword evidence="1" id="KW-1133">Transmembrane helix</keyword>
<feature type="transmembrane region" description="Helical" evidence="1">
    <location>
        <begin position="7"/>
        <end position="26"/>
    </location>
</feature>
<proteinExistence type="predicted"/>
<keyword evidence="3" id="KW-1185">Reference proteome</keyword>
<dbReference type="AlphaFoldDB" id="A0A9X9T7U2"/>
<evidence type="ECO:0000313" key="2">
    <source>
        <dbReference type="EMBL" id="WAI01449.1"/>
    </source>
</evidence>
<protein>
    <submittedName>
        <fullName evidence="2">Uncharacterized protein</fullName>
    </submittedName>
</protein>
<keyword evidence="1" id="KW-0472">Membrane</keyword>